<keyword evidence="4 10" id="KW-0812">Transmembrane</keyword>
<feature type="non-terminal residue" evidence="12">
    <location>
        <position position="176"/>
    </location>
</feature>
<evidence type="ECO:0000256" key="8">
    <source>
        <dbReference type="ARBA" id="ARBA00023136"/>
    </source>
</evidence>
<dbReference type="InterPro" id="IPR006153">
    <property type="entry name" value="Cation/H_exchanger_TM"/>
</dbReference>
<dbReference type="GO" id="GO:1902600">
    <property type="term" value="P:proton transmembrane transport"/>
    <property type="evidence" value="ECO:0007669"/>
    <property type="project" value="InterPro"/>
</dbReference>
<name>A0A392NX77_9FABA</name>
<comment type="similarity">
    <text evidence="9">Belongs to the monovalent cation:proton antiporter 2 (CPA2) transporter (TC 2.A.37) family. CHX (TC 2.A.37.4) subfamily.</text>
</comment>
<evidence type="ECO:0000256" key="4">
    <source>
        <dbReference type="ARBA" id="ARBA00022692"/>
    </source>
</evidence>
<evidence type="ECO:0000256" key="5">
    <source>
        <dbReference type="ARBA" id="ARBA00022958"/>
    </source>
</evidence>
<evidence type="ECO:0000256" key="2">
    <source>
        <dbReference type="ARBA" id="ARBA00022448"/>
    </source>
</evidence>
<sequence length="176" mass="19423">MRPVILWSVARLHGKPIDEVCILCVIVCVLLTAFISEFIGQHFAMGPILLGLVVPEGPPLGTSLIAKMETVTCGFLYPIYLAVSGLQTDVFKINIQSTWIVTIIVIAGFVVKIGGVMLPGYYYNVPMKECFMIGLLLNGRVTARCQPHQWLFNQINRSGLDCMTADVADCIQSRDF</sequence>
<keyword evidence="3" id="KW-0633">Potassium transport</keyword>
<organism evidence="12 13">
    <name type="scientific">Trifolium medium</name>
    <dbReference type="NCBI Taxonomy" id="97028"/>
    <lineage>
        <taxon>Eukaryota</taxon>
        <taxon>Viridiplantae</taxon>
        <taxon>Streptophyta</taxon>
        <taxon>Embryophyta</taxon>
        <taxon>Tracheophyta</taxon>
        <taxon>Spermatophyta</taxon>
        <taxon>Magnoliopsida</taxon>
        <taxon>eudicotyledons</taxon>
        <taxon>Gunneridae</taxon>
        <taxon>Pentapetalae</taxon>
        <taxon>rosids</taxon>
        <taxon>fabids</taxon>
        <taxon>Fabales</taxon>
        <taxon>Fabaceae</taxon>
        <taxon>Papilionoideae</taxon>
        <taxon>50 kb inversion clade</taxon>
        <taxon>NPAAA clade</taxon>
        <taxon>Hologalegina</taxon>
        <taxon>IRL clade</taxon>
        <taxon>Trifolieae</taxon>
        <taxon>Trifolium</taxon>
    </lineage>
</organism>
<dbReference type="Pfam" id="PF00999">
    <property type="entry name" value="Na_H_Exchanger"/>
    <property type="match status" value="1"/>
</dbReference>
<comment type="subcellular location">
    <subcellularLocation>
        <location evidence="1">Membrane</location>
        <topology evidence="1">Multi-pass membrane protein</topology>
    </subcellularLocation>
</comment>
<evidence type="ECO:0000313" key="12">
    <source>
        <dbReference type="EMBL" id="MCI04411.1"/>
    </source>
</evidence>
<evidence type="ECO:0000256" key="3">
    <source>
        <dbReference type="ARBA" id="ARBA00022538"/>
    </source>
</evidence>
<evidence type="ECO:0000256" key="7">
    <source>
        <dbReference type="ARBA" id="ARBA00023065"/>
    </source>
</evidence>
<comment type="caution">
    <text evidence="12">The sequence shown here is derived from an EMBL/GenBank/DDBJ whole genome shotgun (WGS) entry which is preliminary data.</text>
</comment>
<evidence type="ECO:0000259" key="11">
    <source>
        <dbReference type="Pfam" id="PF00999"/>
    </source>
</evidence>
<keyword evidence="7" id="KW-0406">Ion transport</keyword>
<dbReference type="GO" id="GO:0006885">
    <property type="term" value="P:regulation of pH"/>
    <property type="evidence" value="ECO:0007669"/>
    <property type="project" value="TreeGrafter"/>
</dbReference>
<dbReference type="PANTHER" id="PTHR32468:SF35">
    <property type="entry name" value="CATION_H+ EXCHANGER DOMAIN-CONTAINING PROTEIN"/>
    <property type="match status" value="1"/>
</dbReference>
<dbReference type="GO" id="GO:0006813">
    <property type="term" value="P:potassium ion transport"/>
    <property type="evidence" value="ECO:0007669"/>
    <property type="project" value="UniProtKB-KW"/>
</dbReference>
<dbReference type="GO" id="GO:0012505">
    <property type="term" value="C:endomembrane system"/>
    <property type="evidence" value="ECO:0007669"/>
    <property type="project" value="TreeGrafter"/>
</dbReference>
<evidence type="ECO:0000256" key="6">
    <source>
        <dbReference type="ARBA" id="ARBA00022989"/>
    </source>
</evidence>
<dbReference type="EMBL" id="LXQA010055328">
    <property type="protein sequence ID" value="MCI04411.1"/>
    <property type="molecule type" value="Genomic_DNA"/>
</dbReference>
<feature type="transmembrane region" description="Helical" evidence="10">
    <location>
        <begin position="98"/>
        <end position="123"/>
    </location>
</feature>
<keyword evidence="5" id="KW-0630">Potassium</keyword>
<keyword evidence="6 10" id="KW-1133">Transmembrane helix</keyword>
<keyword evidence="2" id="KW-0813">Transport</keyword>
<evidence type="ECO:0000313" key="13">
    <source>
        <dbReference type="Proteomes" id="UP000265520"/>
    </source>
</evidence>
<protein>
    <submittedName>
        <fullName evidence="12">Cation/H(+) antiporter 15-like</fullName>
    </submittedName>
</protein>
<proteinExistence type="inferred from homology"/>
<keyword evidence="8 10" id="KW-0472">Membrane</keyword>
<dbReference type="InterPro" id="IPR038770">
    <property type="entry name" value="Na+/solute_symporter_sf"/>
</dbReference>
<feature type="transmembrane region" description="Helical" evidence="10">
    <location>
        <begin position="64"/>
        <end position="86"/>
    </location>
</feature>
<feature type="transmembrane region" description="Helical" evidence="10">
    <location>
        <begin position="20"/>
        <end position="44"/>
    </location>
</feature>
<dbReference type="GO" id="GO:0015297">
    <property type="term" value="F:antiporter activity"/>
    <property type="evidence" value="ECO:0007669"/>
    <property type="project" value="InterPro"/>
</dbReference>
<dbReference type="Proteomes" id="UP000265520">
    <property type="component" value="Unassembled WGS sequence"/>
</dbReference>
<dbReference type="AlphaFoldDB" id="A0A392NX77"/>
<evidence type="ECO:0000256" key="10">
    <source>
        <dbReference type="SAM" id="Phobius"/>
    </source>
</evidence>
<feature type="domain" description="Cation/H+ exchanger transmembrane" evidence="11">
    <location>
        <begin position="6"/>
        <end position="141"/>
    </location>
</feature>
<dbReference type="PANTHER" id="PTHR32468">
    <property type="entry name" value="CATION/H + ANTIPORTER"/>
    <property type="match status" value="1"/>
</dbReference>
<reference evidence="12 13" key="1">
    <citation type="journal article" date="2018" name="Front. Plant Sci.">
        <title>Red Clover (Trifolium pratense) and Zigzag Clover (T. medium) - A Picture of Genomic Similarities and Differences.</title>
        <authorList>
            <person name="Dluhosova J."/>
            <person name="Istvanek J."/>
            <person name="Nedelnik J."/>
            <person name="Repkova J."/>
        </authorList>
    </citation>
    <scope>NUCLEOTIDE SEQUENCE [LARGE SCALE GENOMIC DNA]</scope>
    <source>
        <strain evidence="13">cv. 10/8</strain>
        <tissue evidence="12">Leaf</tissue>
    </source>
</reference>
<dbReference type="GO" id="GO:0016020">
    <property type="term" value="C:membrane"/>
    <property type="evidence" value="ECO:0007669"/>
    <property type="project" value="UniProtKB-SubCell"/>
</dbReference>
<evidence type="ECO:0000256" key="9">
    <source>
        <dbReference type="ARBA" id="ARBA00038341"/>
    </source>
</evidence>
<evidence type="ECO:0000256" key="1">
    <source>
        <dbReference type="ARBA" id="ARBA00004141"/>
    </source>
</evidence>
<dbReference type="InterPro" id="IPR050794">
    <property type="entry name" value="CPA2_transporter"/>
</dbReference>
<keyword evidence="13" id="KW-1185">Reference proteome</keyword>
<dbReference type="Gene3D" id="1.20.1530.20">
    <property type="match status" value="1"/>
</dbReference>
<accession>A0A392NX77</accession>